<accession>A0AAD9MTF8</accession>
<dbReference type="InterPro" id="IPR036691">
    <property type="entry name" value="Endo/exonu/phosph_ase_sf"/>
</dbReference>
<evidence type="ECO:0000313" key="1">
    <source>
        <dbReference type="EMBL" id="KAK2144805.1"/>
    </source>
</evidence>
<dbReference type="Gene3D" id="3.60.10.10">
    <property type="entry name" value="Endonuclease/exonuclease/phosphatase"/>
    <property type="match status" value="1"/>
</dbReference>
<dbReference type="EMBL" id="JAODUP010000729">
    <property type="protein sequence ID" value="KAK2144805.1"/>
    <property type="molecule type" value="Genomic_DNA"/>
</dbReference>
<name>A0AAD9MTF8_9ANNE</name>
<comment type="caution">
    <text evidence="1">The sequence shown here is derived from an EMBL/GenBank/DDBJ whole genome shotgun (WGS) entry which is preliminary data.</text>
</comment>
<reference evidence="1" key="1">
    <citation type="journal article" date="2023" name="Mol. Biol. Evol.">
        <title>Third-Generation Sequencing Reveals the Adaptive Role of the Epigenome in Three Deep-Sea Polychaetes.</title>
        <authorList>
            <person name="Perez M."/>
            <person name="Aroh O."/>
            <person name="Sun Y."/>
            <person name="Lan Y."/>
            <person name="Juniper S.K."/>
            <person name="Young C.R."/>
            <person name="Angers B."/>
            <person name="Qian P.Y."/>
        </authorList>
    </citation>
    <scope>NUCLEOTIDE SEQUENCE</scope>
    <source>
        <strain evidence="1">P08H-3</strain>
    </source>
</reference>
<evidence type="ECO:0000313" key="2">
    <source>
        <dbReference type="Proteomes" id="UP001208570"/>
    </source>
</evidence>
<sequence>MKVNSYLVLYNRMFTRLTNYCERLLAEIGRCRLCYVLWNLRYEGSNRSDFRLPEHRRRQIRRGFSFQGSTRPQISGTASGELRILGVTDTEAIHIRIIYIGKLKAGTSSIDIRSDLRDIGVSRVSDVIQLPCKVSGQVSFCVTMDTGLDGDIIFNAGLKSYYGVIDNYLNSKNCDIMFVCEHWLTEQELASFKLRFSGDNRRTHMKSSVNTEELLVGRLHCGVGFIANRLKNITYKSLLVDSDRIIGIQVVSCGKILLTVFGVYLPYYNDHNDQFQLYHETLDILQSATECKELSPMLNVRDMNANLPRHVQFSGYCYRQHPYNKHSYILYDCFRNNELKSSNFNFDQDVSYTYFNITSHSYIDHVFASVCAGDIIK</sequence>
<protein>
    <submittedName>
        <fullName evidence="1">Uncharacterized protein</fullName>
    </submittedName>
</protein>
<dbReference type="AlphaFoldDB" id="A0AAD9MTF8"/>
<dbReference type="SUPFAM" id="SSF56219">
    <property type="entry name" value="DNase I-like"/>
    <property type="match status" value="1"/>
</dbReference>
<gene>
    <name evidence="1" type="ORF">LSH36_729g01005</name>
</gene>
<organism evidence="1 2">
    <name type="scientific">Paralvinella palmiformis</name>
    <dbReference type="NCBI Taxonomy" id="53620"/>
    <lineage>
        <taxon>Eukaryota</taxon>
        <taxon>Metazoa</taxon>
        <taxon>Spiralia</taxon>
        <taxon>Lophotrochozoa</taxon>
        <taxon>Annelida</taxon>
        <taxon>Polychaeta</taxon>
        <taxon>Sedentaria</taxon>
        <taxon>Canalipalpata</taxon>
        <taxon>Terebellida</taxon>
        <taxon>Terebelliformia</taxon>
        <taxon>Alvinellidae</taxon>
        <taxon>Paralvinella</taxon>
    </lineage>
</organism>
<proteinExistence type="predicted"/>
<keyword evidence="2" id="KW-1185">Reference proteome</keyword>
<dbReference type="Proteomes" id="UP001208570">
    <property type="component" value="Unassembled WGS sequence"/>
</dbReference>